<dbReference type="KEGG" id="tpol:Mal48_42140"/>
<proteinExistence type="predicted"/>
<reference evidence="4 5" key="1">
    <citation type="submission" date="2019-02" db="EMBL/GenBank/DDBJ databases">
        <title>Deep-cultivation of Planctomycetes and their phenomic and genomic characterization uncovers novel biology.</title>
        <authorList>
            <person name="Wiegand S."/>
            <person name="Jogler M."/>
            <person name="Boedeker C."/>
            <person name="Pinto D."/>
            <person name="Vollmers J."/>
            <person name="Rivas-Marin E."/>
            <person name="Kohn T."/>
            <person name="Peeters S.H."/>
            <person name="Heuer A."/>
            <person name="Rast P."/>
            <person name="Oberbeckmann S."/>
            <person name="Bunk B."/>
            <person name="Jeske O."/>
            <person name="Meyerdierks A."/>
            <person name="Storesund J.E."/>
            <person name="Kallscheuer N."/>
            <person name="Luecker S."/>
            <person name="Lage O.M."/>
            <person name="Pohl T."/>
            <person name="Merkel B.J."/>
            <person name="Hornburger P."/>
            <person name="Mueller R.-W."/>
            <person name="Bruemmer F."/>
            <person name="Labrenz M."/>
            <person name="Spormann A.M."/>
            <person name="Op den Camp H."/>
            <person name="Overmann J."/>
            <person name="Amann R."/>
            <person name="Jetten M.S.M."/>
            <person name="Mascher T."/>
            <person name="Medema M.H."/>
            <person name="Devos D.P."/>
            <person name="Kaster A.-K."/>
            <person name="Ovreas L."/>
            <person name="Rohde M."/>
            <person name="Galperin M.Y."/>
            <person name="Jogler C."/>
        </authorList>
    </citation>
    <scope>NUCLEOTIDE SEQUENCE [LARGE SCALE GENOMIC DNA]</scope>
    <source>
        <strain evidence="4 5">Mal48</strain>
    </source>
</reference>
<dbReference type="InterPro" id="IPR005532">
    <property type="entry name" value="SUMF_dom"/>
</dbReference>
<dbReference type="InterPro" id="IPR051043">
    <property type="entry name" value="Sulfatase_Mod_Factor_Kinase"/>
</dbReference>
<gene>
    <name evidence="4" type="primary">pkn1_6</name>
    <name evidence="4" type="ORF">Mal48_42140</name>
</gene>
<sequence>MRINSRKRIDSLRRGITLTEILVLLIIVSGLASIAIPVLSRLRESARQTQCQANLKQLTTALHNYHDVHRSLPPAALWSTAATTSLLLHESKQVDVISMQNWVQLILPHAGYEQLAQTFHNEKPIGSPANQVARTTSVPLMTCPVDDFHRADNYYSLQSGHSTQPPLLFARGNYGINGGSHNYQTEAPSTAKPIGDGAICTIDPETRSYRMEGNGIAGINASFNFDEFKNGTGTLIALEELRAGIDPLDPRGVWSLGQIGGSITWGHGVGSDNYAPNHNWVRADDILGCQSLHETLGTERLTALGMPCVDYVDRNQQATSRSRHPGGVYVSFIDGSVRFLSNDIDPGLWHVMHSRETPPEVFEALPLHQPENSQSPAQETNTSQQVLRPFTNSVGMRFVVIPAGEFQMGLPDFGNGPAPQEVPAHPVKIPNSFWMGQCEVTNEQFSKVMLPTDKDLLSRQHEATSVTTENSLQLPVTNITWNEAVAFCQKLTETEQALGHQRRYRLPTEAEWEYCSREGNSVPYRWAPNRQQGDVSGESAGILPALPISPVGSFPENRFGLHDMRGNAWEWTADWYARDYYSRSPELNPQGPPTGYLKVVRGSDWRFVGEPCHIDYPMLPPWKSNPVVGFRVVCEPIR</sequence>
<dbReference type="NCBIfam" id="TIGR04294">
    <property type="entry name" value="pre_pil_HX9DG"/>
    <property type="match status" value="1"/>
</dbReference>
<dbReference type="InterPro" id="IPR016187">
    <property type="entry name" value="CTDL_fold"/>
</dbReference>
<dbReference type="Pfam" id="PF07596">
    <property type="entry name" value="SBP_bac_10"/>
    <property type="match status" value="1"/>
</dbReference>
<keyword evidence="1" id="KW-1133">Transmembrane helix</keyword>
<dbReference type="GO" id="GO:0004674">
    <property type="term" value="F:protein serine/threonine kinase activity"/>
    <property type="evidence" value="ECO:0007669"/>
    <property type="project" value="UniProtKB-EC"/>
</dbReference>
<dbReference type="InterPro" id="IPR027558">
    <property type="entry name" value="Pre_pil_HX9DG_C"/>
</dbReference>
<dbReference type="GO" id="GO:0120147">
    <property type="term" value="F:formylglycine-generating oxidase activity"/>
    <property type="evidence" value="ECO:0007669"/>
    <property type="project" value="TreeGrafter"/>
</dbReference>
<dbReference type="Gene3D" id="3.30.700.10">
    <property type="entry name" value="Glycoprotein, Type 4 Pilin"/>
    <property type="match status" value="1"/>
</dbReference>
<keyword evidence="4" id="KW-0808">Transferase</keyword>
<dbReference type="PANTHER" id="PTHR23150:SF19">
    <property type="entry name" value="FORMYLGLYCINE-GENERATING ENZYME"/>
    <property type="match status" value="1"/>
</dbReference>
<feature type="transmembrane region" description="Helical" evidence="1">
    <location>
        <begin position="21"/>
        <end position="40"/>
    </location>
</feature>
<dbReference type="Gene3D" id="3.90.1580.10">
    <property type="entry name" value="paralog of FGE (formylglycine-generating enzyme)"/>
    <property type="match status" value="1"/>
</dbReference>
<dbReference type="SUPFAM" id="SSF54523">
    <property type="entry name" value="Pili subunits"/>
    <property type="match status" value="1"/>
</dbReference>
<organism evidence="4 5">
    <name type="scientific">Thalassoglobus polymorphus</name>
    <dbReference type="NCBI Taxonomy" id="2527994"/>
    <lineage>
        <taxon>Bacteria</taxon>
        <taxon>Pseudomonadati</taxon>
        <taxon>Planctomycetota</taxon>
        <taxon>Planctomycetia</taxon>
        <taxon>Planctomycetales</taxon>
        <taxon>Planctomycetaceae</taxon>
        <taxon>Thalassoglobus</taxon>
    </lineage>
</organism>
<name>A0A517QTG6_9PLAN</name>
<dbReference type="SUPFAM" id="SSF56436">
    <property type="entry name" value="C-type lectin-like"/>
    <property type="match status" value="1"/>
</dbReference>
<evidence type="ECO:0000259" key="3">
    <source>
        <dbReference type="Pfam" id="PF07596"/>
    </source>
</evidence>
<evidence type="ECO:0000256" key="1">
    <source>
        <dbReference type="SAM" id="Phobius"/>
    </source>
</evidence>
<dbReference type="EC" id="2.7.11.1" evidence="4"/>
<evidence type="ECO:0000313" key="5">
    <source>
        <dbReference type="Proteomes" id="UP000315724"/>
    </source>
</evidence>
<dbReference type="InterPro" id="IPR045584">
    <property type="entry name" value="Pilin-like"/>
</dbReference>
<feature type="domain" description="Sulfatase-modifying factor enzyme-like" evidence="2">
    <location>
        <begin position="398"/>
        <end position="633"/>
    </location>
</feature>
<keyword evidence="5" id="KW-1185">Reference proteome</keyword>
<keyword evidence="1" id="KW-0812">Transmembrane</keyword>
<feature type="domain" description="DUF1559" evidence="3">
    <location>
        <begin position="42"/>
        <end position="346"/>
    </location>
</feature>
<evidence type="ECO:0000259" key="2">
    <source>
        <dbReference type="Pfam" id="PF03781"/>
    </source>
</evidence>
<dbReference type="PANTHER" id="PTHR23150">
    <property type="entry name" value="SULFATASE MODIFYING FACTOR 1, 2"/>
    <property type="match status" value="1"/>
</dbReference>
<accession>A0A517QTG6</accession>
<dbReference type="Proteomes" id="UP000315724">
    <property type="component" value="Chromosome"/>
</dbReference>
<dbReference type="Pfam" id="PF03781">
    <property type="entry name" value="FGE-sulfatase"/>
    <property type="match status" value="1"/>
</dbReference>
<keyword evidence="4" id="KW-0418">Kinase</keyword>
<evidence type="ECO:0000313" key="4">
    <source>
        <dbReference type="EMBL" id="QDT34941.1"/>
    </source>
</evidence>
<dbReference type="InterPro" id="IPR042095">
    <property type="entry name" value="SUMF_sf"/>
</dbReference>
<dbReference type="InterPro" id="IPR011453">
    <property type="entry name" value="DUF1559"/>
</dbReference>
<protein>
    <submittedName>
        <fullName evidence="4">Serine/threonine-protein kinase pkn1</fullName>
        <ecNumber evidence="4">2.7.11.1</ecNumber>
    </submittedName>
</protein>
<keyword evidence="1" id="KW-0472">Membrane</keyword>
<dbReference type="EMBL" id="CP036267">
    <property type="protein sequence ID" value="QDT34941.1"/>
    <property type="molecule type" value="Genomic_DNA"/>
</dbReference>
<dbReference type="AlphaFoldDB" id="A0A517QTG6"/>